<dbReference type="AlphaFoldDB" id="A0A0B1TH92"/>
<dbReference type="PANTHER" id="PTHR24409">
    <property type="entry name" value="ZINC FINGER PROTEIN 142"/>
    <property type="match status" value="1"/>
</dbReference>
<sequence length="298" mass="33402">MAASFNPGPGAMGTFELLGSPRSERNYGGISPIAHTGRYSQPDLRFWDFIDQGGEFEELAQECEATEVALNNIGSDIQYVPVENPAYVAETVPYQQPIPSSATLLDAVAPISQAVAEDAAEPSLENVQQDVRIFEEITLARCIECDRIIDSRGATHDRSSCTLKKYFSCSKCDASFNFERNLDVHVIVEHSSQASYIPGSECTFCDSRRKGKTFQRYHAYLAHMKQHMKPDQFFCSACSAEFEYPNMLRRHRRLVHGMMDEEAGLESFSAELAYCPHCCSMVALEQVEAHRLLHSIHL</sequence>
<feature type="domain" description="C2H2-type" evidence="6">
    <location>
        <begin position="233"/>
        <end position="261"/>
    </location>
</feature>
<evidence type="ECO:0000259" key="6">
    <source>
        <dbReference type="PROSITE" id="PS50157"/>
    </source>
</evidence>
<dbReference type="PROSITE" id="PS50157">
    <property type="entry name" value="ZINC_FINGER_C2H2_2"/>
    <property type="match status" value="2"/>
</dbReference>
<dbReference type="OrthoDB" id="5861160at2759"/>
<dbReference type="GO" id="GO:0008270">
    <property type="term" value="F:zinc ion binding"/>
    <property type="evidence" value="ECO:0007669"/>
    <property type="project" value="UniProtKB-KW"/>
</dbReference>
<evidence type="ECO:0000256" key="5">
    <source>
        <dbReference type="PROSITE-ProRule" id="PRU00042"/>
    </source>
</evidence>
<accession>A0A0B1TH92</accession>
<evidence type="ECO:0000313" key="7">
    <source>
        <dbReference type="EMBL" id="KHJ94775.1"/>
    </source>
</evidence>
<dbReference type="GO" id="GO:0000981">
    <property type="term" value="F:DNA-binding transcription factor activity, RNA polymerase II-specific"/>
    <property type="evidence" value="ECO:0007669"/>
    <property type="project" value="TreeGrafter"/>
</dbReference>
<dbReference type="SUPFAM" id="SSF57667">
    <property type="entry name" value="beta-beta-alpha zinc fingers"/>
    <property type="match status" value="1"/>
</dbReference>
<dbReference type="EMBL" id="KN550205">
    <property type="protein sequence ID" value="KHJ94775.1"/>
    <property type="molecule type" value="Genomic_DNA"/>
</dbReference>
<evidence type="ECO:0000256" key="4">
    <source>
        <dbReference type="ARBA" id="ARBA00022833"/>
    </source>
</evidence>
<dbReference type="InterPro" id="IPR036236">
    <property type="entry name" value="Znf_C2H2_sf"/>
</dbReference>
<name>A0A0B1TH92_OESDE</name>
<organism evidence="7 8">
    <name type="scientific">Oesophagostomum dentatum</name>
    <name type="common">Nodular worm</name>
    <dbReference type="NCBI Taxonomy" id="61180"/>
    <lineage>
        <taxon>Eukaryota</taxon>
        <taxon>Metazoa</taxon>
        <taxon>Ecdysozoa</taxon>
        <taxon>Nematoda</taxon>
        <taxon>Chromadorea</taxon>
        <taxon>Rhabditida</taxon>
        <taxon>Rhabditina</taxon>
        <taxon>Rhabditomorpha</taxon>
        <taxon>Strongyloidea</taxon>
        <taxon>Strongylidae</taxon>
        <taxon>Oesophagostomum</taxon>
    </lineage>
</organism>
<gene>
    <name evidence="7" type="ORF">OESDEN_05296</name>
</gene>
<keyword evidence="2" id="KW-0677">Repeat</keyword>
<dbReference type="Gene3D" id="3.30.160.60">
    <property type="entry name" value="Classic Zinc Finger"/>
    <property type="match status" value="2"/>
</dbReference>
<dbReference type="SMART" id="SM00355">
    <property type="entry name" value="ZnF_C2H2"/>
    <property type="match status" value="3"/>
</dbReference>
<keyword evidence="4" id="KW-0862">Zinc</keyword>
<protein>
    <submittedName>
        <fullName evidence="7">Zinc finger, C2H2 type</fullName>
    </submittedName>
</protein>
<dbReference type="PROSITE" id="PS00028">
    <property type="entry name" value="ZINC_FINGER_C2H2_1"/>
    <property type="match status" value="2"/>
</dbReference>
<keyword evidence="3 5" id="KW-0863">Zinc-finger</keyword>
<feature type="domain" description="C2H2-type" evidence="6">
    <location>
        <begin position="167"/>
        <end position="195"/>
    </location>
</feature>
<dbReference type="InterPro" id="IPR013087">
    <property type="entry name" value="Znf_C2H2_type"/>
</dbReference>
<evidence type="ECO:0000313" key="8">
    <source>
        <dbReference type="Proteomes" id="UP000053660"/>
    </source>
</evidence>
<dbReference type="GO" id="GO:0000977">
    <property type="term" value="F:RNA polymerase II transcription regulatory region sequence-specific DNA binding"/>
    <property type="evidence" value="ECO:0007669"/>
    <property type="project" value="TreeGrafter"/>
</dbReference>
<keyword evidence="1" id="KW-0479">Metal-binding</keyword>
<dbReference type="Proteomes" id="UP000053660">
    <property type="component" value="Unassembled WGS sequence"/>
</dbReference>
<dbReference type="GO" id="GO:0005634">
    <property type="term" value="C:nucleus"/>
    <property type="evidence" value="ECO:0007669"/>
    <property type="project" value="TreeGrafter"/>
</dbReference>
<evidence type="ECO:0000256" key="2">
    <source>
        <dbReference type="ARBA" id="ARBA00022737"/>
    </source>
</evidence>
<reference evidence="7 8" key="1">
    <citation type="submission" date="2014-03" db="EMBL/GenBank/DDBJ databases">
        <title>Draft genome of the hookworm Oesophagostomum dentatum.</title>
        <authorList>
            <person name="Mitreva M."/>
        </authorList>
    </citation>
    <scope>NUCLEOTIDE SEQUENCE [LARGE SCALE GENOMIC DNA]</scope>
    <source>
        <strain evidence="7 8">OD-Hann</strain>
    </source>
</reference>
<evidence type="ECO:0000256" key="1">
    <source>
        <dbReference type="ARBA" id="ARBA00022723"/>
    </source>
</evidence>
<proteinExistence type="predicted"/>
<dbReference type="PANTHER" id="PTHR24409:SF295">
    <property type="entry name" value="AZ2-RELATED"/>
    <property type="match status" value="1"/>
</dbReference>
<evidence type="ECO:0000256" key="3">
    <source>
        <dbReference type="ARBA" id="ARBA00022771"/>
    </source>
</evidence>
<keyword evidence="8" id="KW-1185">Reference proteome</keyword>